<organism evidence="8 9">
    <name type="scientific">Shewanella dokdonensis</name>
    <dbReference type="NCBI Taxonomy" id="712036"/>
    <lineage>
        <taxon>Bacteria</taxon>
        <taxon>Pseudomonadati</taxon>
        <taxon>Pseudomonadota</taxon>
        <taxon>Gammaproteobacteria</taxon>
        <taxon>Alteromonadales</taxon>
        <taxon>Shewanellaceae</taxon>
        <taxon>Shewanella</taxon>
    </lineage>
</organism>
<dbReference type="InterPro" id="IPR003481">
    <property type="entry name" value="FliD_N"/>
</dbReference>
<keyword evidence="5" id="KW-0964">Secreted</keyword>
<feature type="domain" description="Flagellar hook-associated protein 2 C-terminal" evidence="7">
    <location>
        <begin position="211"/>
        <end position="437"/>
    </location>
</feature>
<keyword evidence="3" id="KW-0175">Coiled coil</keyword>
<dbReference type="Pfam" id="PF07196">
    <property type="entry name" value="Flagellin_IN"/>
    <property type="match status" value="1"/>
</dbReference>
<keyword evidence="8" id="KW-0969">Cilium</keyword>
<dbReference type="Proteomes" id="UP000676428">
    <property type="component" value="Chromosome"/>
</dbReference>
<reference evidence="8 9" key="1">
    <citation type="journal article" date="2012" name="Int. J. Syst. Evol. Microbiol.">
        <title>Shewanella dokdonensis sp. nov., isolated from seawater.</title>
        <authorList>
            <person name="Sung H.R."/>
            <person name="Yoon J.H."/>
            <person name="Ghim S.Y."/>
        </authorList>
    </citation>
    <scope>NUCLEOTIDE SEQUENCE [LARGE SCALE GENOMIC DNA]</scope>
    <source>
        <strain evidence="8 9">DSM 23626</strain>
    </source>
</reference>
<evidence type="ECO:0000256" key="1">
    <source>
        <dbReference type="ARBA" id="ARBA00009764"/>
    </source>
</evidence>
<dbReference type="InterPro" id="IPR010809">
    <property type="entry name" value="FliD_C"/>
</dbReference>
<name>A0ABX8DGE0_9GAMM</name>
<dbReference type="Pfam" id="PF02465">
    <property type="entry name" value="FliD_N"/>
    <property type="match status" value="1"/>
</dbReference>
<evidence type="ECO:0000313" key="8">
    <source>
        <dbReference type="EMBL" id="QVK23713.1"/>
    </source>
</evidence>
<dbReference type="PANTHER" id="PTHR30288:SF0">
    <property type="entry name" value="FLAGELLAR HOOK-ASSOCIATED PROTEIN 2"/>
    <property type="match status" value="1"/>
</dbReference>
<evidence type="ECO:0000256" key="5">
    <source>
        <dbReference type="RuleBase" id="RU362066"/>
    </source>
</evidence>
<dbReference type="InterPro" id="IPR040026">
    <property type="entry name" value="FliD"/>
</dbReference>
<comment type="subunit">
    <text evidence="2 5">Homopentamer.</text>
</comment>
<keyword evidence="8" id="KW-0282">Flagellum</keyword>
<comment type="subcellular location">
    <subcellularLocation>
        <location evidence="5">Secreted</location>
    </subcellularLocation>
    <subcellularLocation>
        <location evidence="5">Bacterial flagellum</location>
    </subcellularLocation>
</comment>
<feature type="domain" description="Flagellar hook-associated protein 2 N-terminal" evidence="6">
    <location>
        <begin position="10"/>
        <end position="107"/>
    </location>
</feature>
<proteinExistence type="inferred from homology"/>
<accession>A0ABX8DGE0</accession>
<dbReference type="PANTHER" id="PTHR30288">
    <property type="entry name" value="FLAGELLAR CAP/ASSEMBLY PROTEIN FLID"/>
    <property type="match status" value="1"/>
</dbReference>
<evidence type="ECO:0000313" key="9">
    <source>
        <dbReference type="Proteomes" id="UP000676428"/>
    </source>
</evidence>
<keyword evidence="4 5" id="KW-0975">Bacterial flagellum</keyword>
<sequence>MAITSTGIGSGLNITNIVDTLVSAERTPKKALLDDRENTLDSKVSAIGSLKSALSSFQDALSKLNSGDALNLRKVTQSKDNYFTATADKNAASGSYNIVVDSLAKSQKLAGLATSDASAAIGSGSLKFAISGSEFTVDVAGTDTLANIADKINSASDNVGVTATVISTDAGSRLVFTSDNTGTDNQMTVTPSGAELSTMFGSGNLETLQSAANSVIHIDGQTLTSQSNKIENAISGVTLDLSDADPSQTTTVTVAQDNDGVKSNIQGFVDAYNSLMDKISALSSYDVDTETAGALQGDSLVRSLESQIRSKLSNRVNTDSGSIALYDIGITTDRYGKLVVDTDSTKLDDAVANRMGDIASLFAADTSDGGIATSLDEIVKGYVKSGGLIDSRNDSYTKEQKRLDKQRESLDIKMNLLQARLTKQFNAMDLVVGNLNSQGSSVVSALSSLPGVVKK</sequence>
<gene>
    <name evidence="8" type="primary">fliD</name>
    <name evidence="8" type="ORF">KHX94_03115</name>
</gene>
<dbReference type="Pfam" id="PF07195">
    <property type="entry name" value="FliD_C"/>
    <property type="match status" value="1"/>
</dbReference>
<evidence type="ECO:0000259" key="6">
    <source>
        <dbReference type="Pfam" id="PF02465"/>
    </source>
</evidence>
<evidence type="ECO:0000256" key="2">
    <source>
        <dbReference type="ARBA" id="ARBA00011255"/>
    </source>
</evidence>
<dbReference type="RefSeq" id="WP_213682330.1">
    <property type="nucleotide sequence ID" value="NZ_CP074572.1"/>
</dbReference>
<evidence type="ECO:0000256" key="4">
    <source>
        <dbReference type="ARBA" id="ARBA00023143"/>
    </source>
</evidence>
<dbReference type="EMBL" id="CP074572">
    <property type="protein sequence ID" value="QVK23713.1"/>
    <property type="molecule type" value="Genomic_DNA"/>
</dbReference>
<comment type="function">
    <text evidence="5">Required for morphogenesis and for the elongation of the flagellar filament by facilitating polymerization of the flagellin monomers at the tip of growing filament. Forms a capping structure, which prevents flagellin subunits (transported through the central channel of the flagellum) from leaking out without polymerization at the distal end.</text>
</comment>
<keyword evidence="8" id="KW-0966">Cell projection</keyword>
<protein>
    <recommendedName>
        <fullName evidence="5">Flagellar hook-associated protein 2</fullName>
        <shortName evidence="5">HAP2</shortName>
    </recommendedName>
    <alternativeName>
        <fullName evidence="5">Flagellar cap protein</fullName>
    </alternativeName>
</protein>
<keyword evidence="9" id="KW-1185">Reference proteome</keyword>
<comment type="similarity">
    <text evidence="1 5">Belongs to the FliD family.</text>
</comment>
<evidence type="ECO:0000259" key="7">
    <source>
        <dbReference type="Pfam" id="PF07195"/>
    </source>
</evidence>
<evidence type="ECO:0000256" key="3">
    <source>
        <dbReference type="ARBA" id="ARBA00023054"/>
    </source>
</evidence>
<dbReference type="InterPro" id="IPR010810">
    <property type="entry name" value="Flagellin_hook_IN_motif"/>
</dbReference>